<dbReference type="SUPFAM" id="SSF49785">
    <property type="entry name" value="Galactose-binding domain-like"/>
    <property type="match status" value="1"/>
</dbReference>
<protein>
    <recommendedName>
        <fullName evidence="3">PEP-CTERM sorting domain-containing protein</fullName>
    </recommendedName>
</protein>
<comment type="caution">
    <text evidence="1">The sequence shown here is derived from an EMBL/GenBank/DDBJ whole genome shotgun (WGS) entry which is preliminary data.</text>
</comment>
<proteinExistence type="predicted"/>
<organism evidence="1 2">
    <name type="scientific">Phragmitibacter flavus</name>
    <dbReference type="NCBI Taxonomy" id="2576071"/>
    <lineage>
        <taxon>Bacteria</taxon>
        <taxon>Pseudomonadati</taxon>
        <taxon>Verrucomicrobiota</taxon>
        <taxon>Verrucomicrobiia</taxon>
        <taxon>Verrucomicrobiales</taxon>
        <taxon>Verrucomicrobiaceae</taxon>
        <taxon>Phragmitibacter</taxon>
    </lineage>
</organism>
<dbReference type="OrthoDB" id="9765957at2"/>
<evidence type="ECO:0008006" key="3">
    <source>
        <dbReference type="Google" id="ProtNLM"/>
    </source>
</evidence>
<accession>A0A5R8KAQ0</accession>
<name>A0A5R8KAQ0_9BACT</name>
<evidence type="ECO:0000313" key="2">
    <source>
        <dbReference type="Proteomes" id="UP000306196"/>
    </source>
</evidence>
<reference evidence="1 2" key="1">
    <citation type="submission" date="2019-05" db="EMBL/GenBank/DDBJ databases">
        <title>Verrucobacter flavum gen. nov., sp. nov. a new member of the family Verrucomicrobiaceae.</title>
        <authorList>
            <person name="Szuroczki S."/>
            <person name="Abbaszade G."/>
            <person name="Szabo A."/>
            <person name="Felfoldi T."/>
            <person name="Schumann P."/>
            <person name="Boka K."/>
            <person name="Keki Z."/>
            <person name="Toumi M."/>
            <person name="Toth E."/>
        </authorList>
    </citation>
    <scope>NUCLEOTIDE SEQUENCE [LARGE SCALE GENOMIC DNA]</scope>
    <source>
        <strain evidence="1 2">MG-N-17</strain>
    </source>
</reference>
<dbReference type="RefSeq" id="WP_138087524.1">
    <property type="nucleotide sequence ID" value="NZ_VAUV01000013.1"/>
</dbReference>
<dbReference type="Proteomes" id="UP000306196">
    <property type="component" value="Unassembled WGS sequence"/>
</dbReference>
<gene>
    <name evidence="1" type="ORF">FEM03_17185</name>
</gene>
<dbReference type="Gene3D" id="2.60.120.260">
    <property type="entry name" value="Galactose-binding domain-like"/>
    <property type="match status" value="1"/>
</dbReference>
<keyword evidence="2" id="KW-1185">Reference proteome</keyword>
<dbReference type="InterPro" id="IPR008979">
    <property type="entry name" value="Galactose-bd-like_sf"/>
</dbReference>
<evidence type="ECO:0000313" key="1">
    <source>
        <dbReference type="EMBL" id="TLD69381.1"/>
    </source>
</evidence>
<sequence>MTAITPAPQKWVINSLLAVSFLILTTSLSQAVTIFVRPTAVTAAVVTGYSVDSTFDRAIDGSGLSNAALVATGQLVPALVTSGPTHTETFGTNTARFFNNANLENQNGQGTSFTPAGVSLTFNLGDTYDIGGLWLWNYREGTGNRLNRGIDSVFVEFSTNGTDWTNGQTINPALINSSGQAQSLTFTGTNTGIQFIRFSSFSNFGPAENSNFIGFSEIRFTAEAIPEPGISLLGTMGLMALTLRRRRSRQA</sequence>
<dbReference type="EMBL" id="VAUV01000013">
    <property type="protein sequence ID" value="TLD69381.1"/>
    <property type="molecule type" value="Genomic_DNA"/>
</dbReference>
<dbReference type="AlphaFoldDB" id="A0A5R8KAQ0"/>